<name>A0AAP0RDQ0_LIQFO</name>
<protein>
    <submittedName>
        <fullName evidence="2">Uncharacterized protein</fullName>
    </submittedName>
</protein>
<sequence length="103" mass="11665">MGNCMERCTHYPPQVDGKQQQQEEQGKAGGFVEKNGFGKGGIRVKVILTKEELEWLMFALKDKGGKSLEDILAEIERGREKVEGWKPSLESIKESPEVLEMDR</sequence>
<evidence type="ECO:0000313" key="3">
    <source>
        <dbReference type="Proteomes" id="UP001415857"/>
    </source>
</evidence>
<evidence type="ECO:0000256" key="1">
    <source>
        <dbReference type="SAM" id="MobiDB-lite"/>
    </source>
</evidence>
<dbReference type="AlphaFoldDB" id="A0AAP0RDQ0"/>
<evidence type="ECO:0000313" key="2">
    <source>
        <dbReference type="EMBL" id="KAK9275624.1"/>
    </source>
</evidence>
<feature type="region of interest" description="Disordered" evidence="1">
    <location>
        <begin position="1"/>
        <end position="32"/>
    </location>
</feature>
<gene>
    <name evidence="2" type="ORF">L1049_022891</name>
</gene>
<proteinExistence type="predicted"/>
<organism evidence="2 3">
    <name type="scientific">Liquidambar formosana</name>
    <name type="common">Formosan gum</name>
    <dbReference type="NCBI Taxonomy" id="63359"/>
    <lineage>
        <taxon>Eukaryota</taxon>
        <taxon>Viridiplantae</taxon>
        <taxon>Streptophyta</taxon>
        <taxon>Embryophyta</taxon>
        <taxon>Tracheophyta</taxon>
        <taxon>Spermatophyta</taxon>
        <taxon>Magnoliopsida</taxon>
        <taxon>eudicotyledons</taxon>
        <taxon>Gunneridae</taxon>
        <taxon>Pentapetalae</taxon>
        <taxon>Saxifragales</taxon>
        <taxon>Altingiaceae</taxon>
        <taxon>Liquidambar</taxon>
    </lineage>
</organism>
<accession>A0AAP0RDQ0</accession>
<dbReference type="EMBL" id="JBBPBK010000011">
    <property type="protein sequence ID" value="KAK9275624.1"/>
    <property type="molecule type" value="Genomic_DNA"/>
</dbReference>
<dbReference type="Proteomes" id="UP001415857">
    <property type="component" value="Unassembled WGS sequence"/>
</dbReference>
<dbReference type="PANTHER" id="PTHR35704">
    <property type="entry name" value="OS02G0254600 PROTEIN"/>
    <property type="match status" value="1"/>
</dbReference>
<dbReference type="PANTHER" id="PTHR35704:SF1">
    <property type="entry name" value="OS02G0254600 PROTEIN"/>
    <property type="match status" value="1"/>
</dbReference>
<comment type="caution">
    <text evidence="2">The sequence shown here is derived from an EMBL/GenBank/DDBJ whole genome shotgun (WGS) entry which is preliminary data.</text>
</comment>
<reference evidence="2 3" key="1">
    <citation type="journal article" date="2024" name="Plant J.">
        <title>Genome sequences and population genomics reveal climatic adaptation and genomic divergence between two closely related sweetgum species.</title>
        <authorList>
            <person name="Xu W.Q."/>
            <person name="Ren C.Q."/>
            <person name="Zhang X.Y."/>
            <person name="Comes H.P."/>
            <person name="Liu X.H."/>
            <person name="Li Y.G."/>
            <person name="Kettle C.J."/>
            <person name="Jalonen R."/>
            <person name="Gaisberger H."/>
            <person name="Ma Y.Z."/>
            <person name="Qiu Y.X."/>
        </authorList>
    </citation>
    <scope>NUCLEOTIDE SEQUENCE [LARGE SCALE GENOMIC DNA]</scope>
    <source>
        <strain evidence="2">Hangzhou</strain>
    </source>
</reference>
<keyword evidence="3" id="KW-1185">Reference proteome</keyword>